<evidence type="ECO:0000313" key="2">
    <source>
        <dbReference type="EMBL" id="AEF96852.1"/>
    </source>
</evidence>
<feature type="transmembrane region" description="Helical" evidence="1">
    <location>
        <begin position="153"/>
        <end position="175"/>
    </location>
</feature>
<feature type="transmembrane region" description="Helical" evidence="1">
    <location>
        <begin position="58"/>
        <end position="83"/>
    </location>
</feature>
<keyword evidence="1" id="KW-0472">Membrane</keyword>
<reference evidence="2 3" key="1">
    <citation type="submission" date="2011-05" db="EMBL/GenBank/DDBJ databases">
        <title>Complete sequence of Methanotorris igneus Kol 5.</title>
        <authorList>
            <consortium name="US DOE Joint Genome Institute"/>
            <person name="Lucas S."/>
            <person name="Han J."/>
            <person name="Lapidus A."/>
            <person name="Cheng J.-F."/>
            <person name="Goodwin L."/>
            <person name="Pitluck S."/>
            <person name="Peters L."/>
            <person name="Mikhailova N."/>
            <person name="Chertkov O."/>
            <person name="Han C."/>
            <person name="Tapia R."/>
            <person name="Land M."/>
            <person name="Hauser L."/>
            <person name="Kyrpides N."/>
            <person name="Ivanova N."/>
            <person name="Pagani I."/>
            <person name="Sieprawska-Lupa M."/>
            <person name="Whitman W."/>
            <person name="Woyke T."/>
        </authorList>
    </citation>
    <scope>NUCLEOTIDE SEQUENCE [LARGE SCALE GENOMIC DNA]</scope>
    <source>
        <strain evidence="3">DSM 5666 / JCM 11834 / Kol 5</strain>
    </source>
</reference>
<dbReference type="OrthoDB" id="60637at2157"/>
<evidence type="ECO:0008006" key="4">
    <source>
        <dbReference type="Google" id="ProtNLM"/>
    </source>
</evidence>
<evidence type="ECO:0000256" key="1">
    <source>
        <dbReference type="SAM" id="Phobius"/>
    </source>
</evidence>
<feature type="transmembrane region" description="Helical" evidence="1">
    <location>
        <begin position="115"/>
        <end position="141"/>
    </location>
</feature>
<name>F6BEQ5_METIK</name>
<keyword evidence="1" id="KW-1133">Transmembrane helix</keyword>
<gene>
    <name evidence="2" type="ordered locus">Metig_1315</name>
</gene>
<dbReference type="EMBL" id="CP002737">
    <property type="protein sequence ID" value="AEF96852.1"/>
    <property type="molecule type" value="Genomic_DNA"/>
</dbReference>
<feature type="transmembrane region" description="Helical" evidence="1">
    <location>
        <begin position="21"/>
        <end position="46"/>
    </location>
</feature>
<organism evidence="3">
    <name type="scientific">Methanotorris igneus (strain DSM 5666 / JCM 11834 / Kol 5)</name>
    <dbReference type="NCBI Taxonomy" id="880724"/>
    <lineage>
        <taxon>Archaea</taxon>
        <taxon>Methanobacteriati</taxon>
        <taxon>Methanobacteriota</taxon>
        <taxon>Methanomada group</taxon>
        <taxon>Methanococci</taxon>
        <taxon>Methanococcales</taxon>
        <taxon>Methanocaldococcaceae</taxon>
        <taxon>Methanotorris</taxon>
    </lineage>
</organism>
<dbReference type="KEGG" id="mig:Metig_1315"/>
<keyword evidence="3" id="KW-1185">Reference proteome</keyword>
<sequence length="285" mass="32636">MFFESYIKEPLKYALSDTKKLFVGGVILLVGMISILFGMFLIILGIMPHMMPENIQHLQVFGVLGVILGGGFSLVGLLCSLVISGYYMQIIKYTLNDKNELPEWENFLDMIKKGFLYMVGVSILSILINIPSYLFAIIHVFNNSLIISILDNIISIICSLVAWLIIPLATVNFVAKDRFFAFFYLREIIRMMSFEYVGVLFAIAVISFVIIILYILVVVMFGVALWFVSKLLMVIIIALFILTFPFVDIFIKVFSNRAYAKYYKNYTNKIHKNNGETEKIHNETF</sequence>
<feature type="transmembrane region" description="Helical" evidence="1">
    <location>
        <begin position="196"/>
        <end position="225"/>
    </location>
</feature>
<dbReference type="GeneID" id="10644178"/>
<dbReference type="Pfam" id="PF13197">
    <property type="entry name" value="DUF4013"/>
    <property type="match status" value="1"/>
</dbReference>
<protein>
    <recommendedName>
        <fullName evidence="4">DUF4013 domain-containing protein</fullName>
    </recommendedName>
</protein>
<feature type="transmembrane region" description="Helical" evidence="1">
    <location>
        <begin position="231"/>
        <end position="251"/>
    </location>
</feature>
<dbReference type="RefSeq" id="WP_013799449.1">
    <property type="nucleotide sequence ID" value="NC_015562.1"/>
</dbReference>
<proteinExistence type="predicted"/>
<evidence type="ECO:0000313" key="3">
    <source>
        <dbReference type="Proteomes" id="UP000009227"/>
    </source>
</evidence>
<dbReference type="Proteomes" id="UP000009227">
    <property type="component" value="Chromosome"/>
</dbReference>
<keyword evidence="1" id="KW-0812">Transmembrane</keyword>
<dbReference type="InterPro" id="IPR025098">
    <property type="entry name" value="DUF4013"/>
</dbReference>
<dbReference type="HOGENOM" id="CLU_083802_0_0_2"/>
<accession>F6BEQ5</accession>
<dbReference type="AlphaFoldDB" id="F6BEQ5"/>